<dbReference type="OrthoDB" id="271628at2759"/>
<keyword evidence="7" id="KW-1185">Reference proteome</keyword>
<protein>
    <recommendedName>
        <fullName evidence="5">Myotubularin phosphatase domain-containing protein</fullName>
    </recommendedName>
</protein>
<dbReference type="AlphaFoldDB" id="A0A9W7GMR7"/>
<dbReference type="GO" id="GO:0005737">
    <property type="term" value="C:cytoplasm"/>
    <property type="evidence" value="ECO:0007669"/>
    <property type="project" value="TreeGrafter"/>
</dbReference>
<feature type="region of interest" description="Disordered" evidence="4">
    <location>
        <begin position="58"/>
        <end position="78"/>
    </location>
</feature>
<feature type="binding site" evidence="2">
    <location>
        <begin position="418"/>
        <end position="424"/>
    </location>
    <ligand>
        <name>substrate</name>
    </ligand>
</feature>
<evidence type="ECO:0000256" key="2">
    <source>
        <dbReference type="PIRSR" id="PIRSR630564-2"/>
    </source>
</evidence>
<evidence type="ECO:0000256" key="4">
    <source>
        <dbReference type="SAM" id="MobiDB-lite"/>
    </source>
</evidence>
<dbReference type="InterPro" id="IPR016130">
    <property type="entry name" value="Tyr_Pase_AS"/>
</dbReference>
<dbReference type="InterPro" id="IPR030564">
    <property type="entry name" value="Myotubularin"/>
</dbReference>
<comment type="caution">
    <text evidence="6">The sequence shown here is derived from an EMBL/GenBank/DDBJ whole genome shotgun (WGS) entry which is preliminary data.</text>
</comment>
<dbReference type="PANTHER" id="PTHR10807:SF128">
    <property type="entry name" value="PHOSPHATIDYLINOSITOL-3,5-BISPHOSPHATE 3-PHOSPHATASE"/>
    <property type="match status" value="1"/>
</dbReference>
<feature type="active site" description="Phosphocysteine intermediate" evidence="1">
    <location>
        <position position="418"/>
    </location>
</feature>
<dbReference type="InterPro" id="IPR029021">
    <property type="entry name" value="Prot-tyrosine_phosphatase-like"/>
</dbReference>
<dbReference type="SUPFAM" id="SSF52799">
    <property type="entry name" value="(Phosphotyrosine protein) phosphatases II"/>
    <property type="match status" value="1"/>
</dbReference>
<gene>
    <name evidence="6" type="ORF">TrCOL_g517</name>
</gene>
<reference evidence="7" key="1">
    <citation type="journal article" date="2023" name="Commun. Biol.">
        <title>Genome analysis of Parmales, the sister group of diatoms, reveals the evolutionary specialization of diatoms from phago-mixotrophs to photoautotrophs.</title>
        <authorList>
            <person name="Ban H."/>
            <person name="Sato S."/>
            <person name="Yoshikawa S."/>
            <person name="Yamada K."/>
            <person name="Nakamura Y."/>
            <person name="Ichinomiya M."/>
            <person name="Sato N."/>
            <person name="Blanc-Mathieu R."/>
            <person name="Endo H."/>
            <person name="Kuwata A."/>
            <person name="Ogata H."/>
        </authorList>
    </citation>
    <scope>NUCLEOTIDE SEQUENCE [LARGE SCALE GENOMIC DNA]</scope>
</reference>
<feature type="domain" description="Myotubularin phosphatase" evidence="5">
    <location>
        <begin position="153"/>
        <end position="598"/>
    </location>
</feature>
<evidence type="ECO:0000259" key="5">
    <source>
        <dbReference type="PROSITE" id="PS51339"/>
    </source>
</evidence>
<dbReference type="PROSITE" id="PS00383">
    <property type="entry name" value="TYR_PHOSPHATASE_1"/>
    <property type="match status" value="1"/>
</dbReference>
<feature type="region of interest" description="Disordered" evidence="4">
    <location>
        <begin position="623"/>
        <end position="650"/>
    </location>
</feature>
<dbReference type="PANTHER" id="PTHR10807">
    <property type="entry name" value="MYOTUBULARIN-RELATED"/>
    <property type="match status" value="1"/>
</dbReference>
<dbReference type="CDD" id="cd14507">
    <property type="entry name" value="PTP-MTM-like"/>
    <property type="match status" value="1"/>
</dbReference>
<sequence>MYLENVSCQVKGGINVHGCKLVMTTYRLSVVGRGEKWEVKLGEISTVTTVVYEGSVSASSFQPSPPSSSQSSSSSSSFIPSKTTVVISLKLPSTLRMSVTPNTQQEAQKAFGALMTYAFPGRQGREYLFAFEGKKYSPIIPPPVGDAVKEDGLTEGYSTSQEFGRQGCFTPRIHAARGGGMKGVPSPYRISTANADYEVCRSYPREIVVPRGATDEVIKMMGKHRSEGRVPVLCWSNRGDCGSIWRCSQPKVGMRGEQNGWDEQYFKMLASMVSHDVDNTVSTGGRIYPPLYLSKMSGGPEMGEAVNHDPARVRIFDLRPKSSAVANRATGGGYEITGSKGGYPDCSIRWCGIGNIHAVRGSLEKLTAVCGAEKGDDLDFSGKVEDSRWIYHLRTVLKASWEVALVVSHCSKPCVVHCSHGWDRTSQVCALAQMFLDPFYRTRVGFRVLVEKEWLKAGHPFQLRCAHGEGKGERNDEQFSPIFIQWLDCVWQLGNIFPTAFEWSSRYIGAIAKHVYSCRFGTFLYNTDQERVSSQVSSRTLCLWDYLEANREALANPFYRPGWLPDLKYPSVKEVNEHLFLPPLPVVLRGVTLWDFYLAESPKESFPKLPSYLKEHRFSEKCMKKEEEGGGGRGSDGSMEESPSAFDPSSCIDSDILGLFRTQDDLTEAWMNACEAYAGRQQREISKAKAQKLMRRELSMDERKSKDAFMEELVEGGKEKKEVDRLKERVKELEEEVLRLREVGGGEEDEK</sequence>
<name>A0A9W7GMR7_9STRA</name>
<evidence type="ECO:0000313" key="6">
    <source>
        <dbReference type="EMBL" id="GMI48556.1"/>
    </source>
</evidence>
<feature type="coiled-coil region" evidence="3">
    <location>
        <begin position="716"/>
        <end position="743"/>
    </location>
</feature>
<dbReference type="PROSITE" id="PS51339">
    <property type="entry name" value="PPASE_MYOTUBULARIN"/>
    <property type="match status" value="1"/>
</dbReference>
<dbReference type="InterPro" id="IPR010569">
    <property type="entry name" value="Myotubularin-like_Pase_dom"/>
</dbReference>
<dbReference type="EMBL" id="BRYA01000407">
    <property type="protein sequence ID" value="GMI48556.1"/>
    <property type="molecule type" value="Genomic_DNA"/>
</dbReference>
<keyword evidence="3" id="KW-0175">Coiled coil</keyword>
<evidence type="ECO:0000256" key="1">
    <source>
        <dbReference type="PIRSR" id="PIRSR630564-1"/>
    </source>
</evidence>
<feature type="binding site" evidence="2">
    <location>
        <begin position="355"/>
        <end position="356"/>
    </location>
    <ligand>
        <name>substrate</name>
    </ligand>
</feature>
<dbReference type="Pfam" id="PF06602">
    <property type="entry name" value="Myotub-related"/>
    <property type="match status" value="1"/>
</dbReference>
<proteinExistence type="predicted"/>
<organism evidence="6 7">
    <name type="scientific">Triparma columacea</name>
    <dbReference type="NCBI Taxonomy" id="722753"/>
    <lineage>
        <taxon>Eukaryota</taxon>
        <taxon>Sar</taxon>
        <taxon>Stramenopiles</taxon>
        <taxon>Ochrophyta</taxon>
        <taxon>Bolidophyceae</taxon>
        <taxon>Parmales</taxon>
        <taxon>Triparmaceae</taxon>
        <taxon>Triparma</taxon>
    </lineage>
</organism>
<accession>A0A9W7GMR7</accession>
<evidence type="ECO:0000313" key="7">
    <source>
        <dbReference type="Proteomes" id="UP001165065"/>
    </source>
</evidence>
<dbReference type="Proteomes" id="UP001165065">
    <property type="component" value="Unassembled WGS sequence"/>
</dbReference>
<evidence type="ECO:0000256" key="3">
    <source>
        <dbReference type="SAM" id="Coils"/>
    </source>
</evidence>